<dbReference type="Gene3D" id="3.40.50.300">
    <property type="entry name" value="P-loop containing nucleotide triphosphate hydrolases"/>
    <property type="match status" value="1"/>
</dbReference>
<gene>
    <name evidence="15" type="ORF">AKA01nite_06650</name>
</gene>
<dbReference type="GO" id="GO:0042802">
    <property type="term" value="F:identical protein binding"/>
    <property type="evidence" value="ECO:0007669"/>
    <property type="project" value="UniProtKB-ARBA"/>
</dbReference>
<evidence type="ECO:0000313" key="16">
    <source>
        <dbReference type="Proteomes" id="UP000321662"/>
    </source>
</evidence>
<comment type="function">
    <text evidence="12">Involved in the regulation of capsular polysaccharide biosynthesis. Autophosphorylation of CpsD attenuates its activity and reduces the level of encapsulation. May be part of a complex that directs the coordinated polymerization and export to the cell surface of the capsular polysaccharide.</text>
</comment>
<dbReference type="GO" id="GO:0004715">
    <property type="term" value="F:non-membrane spanning protein tyrosine kinase activity"/>
    <property type="evidence" value="ECO:0007669"/>
    <property type="project" value="UniProtKB-EC"/>
</dbReference>
<keyword evidence="11" id="KW-0270">Exopolysaccharide synthesis</keyword>
<dbReference type="InterPro" id="IPR027417">
    <property type="entry name" value="P-loop_NTPase"/>
</dbReference>
<comment type="similarity">
    <text evidence="2">Belongs to the CpsD/CapB family.</text>
</comment>
<organism evidence="15 16">
    <name type="scientific">Alkalibacterium kapii</name>
    <dbReference type="NCBI Taxonomy" id="426704"/>
    <lineage>
        <taxon>Bacteria</taxon>
        <taxon>Bacillati</taxon>
        <taxon>Bacillota</taxon>
        <taxon>Bacilli</taxon>
        <taxon>Lactobacillales</taxon>
        <taxon>Carnobacteriaceae</taxon>
        <taxon>Alkalibacterium</taxon>
    </lineage>
</organism>
<comment type="catalytic activity">
    <reaction evidence="13">
        <text>L-tyrosyl-[protein] + ATP = O-phospho-L-tyrosyl-[protein] + ADP + H(+)</text>
        <dbReference type="Rhea" id="RHEA:10596"/>
        <dbReference type="Rhea" id="RHEA-COMP:10136"/>
        <dbReference type="Rhea" id="RHEA-COMP:20101"/>
        <dbReference type="ChEBI" id="CHEBI:15378"/>
        <dbReference type="ChEBI" id="CHEBI:30616"/>
        <dbReference type="ChEBI" id="CHEBI:46858"/>
        <dbReference type="ChEBI" id="CHEBI:61978"/>
        <dbReference type="ChEBI" id="CHEBI:456216"/>
        <dbReference type="EC" id="2.7.10.2"/>
    </reaction>
</comment>
<evidence type="ECO:0000256" key="3">
    <source>
        <dbReference type="ARBA" id="ARBA00011903"/>
    </source>
</evidence>
<comment type="caution">
    <text evidence="15">The sequence shown here is derived from an EMBL/GenBank/DDBJ whole genome shotgun (WGS) entry which is preliminary data.</text>
</comment>
<name>A0A511AUM0_9LACT</name>
<dbReference type="EC" id="2.7.10.2" evidence="3"/>
<evidence type="ECO:0000256" key="12">
    <source>
        <dbReference type="ARBA" id="ARBA00024964"/>
    </source>
</evidence>
<dbReference type="GO" id="GO:0005886">
    <property type="term" value="C:plasma membrane"/>
    <property type="evidence" value="ECO:0007669"/>
    <property type="project" value="UniProtKB-ARBA"/>
</dbReference>
<evidence type="ECO:0000256" key="2">
    <source>
        <dbReference type="ARBA" id="ARBA00007316"/>
    </source>
</evidence>
<keyword evidence="7 15" id="KW-0418">Kinase</keyword>
<evidence type="ECO:0000313" key="15">
    <source>
        <dbReference type="EMBL" id="GEK91043.1"/>
    </source>
</evidence>
<dbReference type="AlphaFoldDB" id="A0A511AUM0"/>
<protein>
    <recommendedName>
        <fullName evidence="4">Tyrosine-protein kinase CpsD</fullName>
        <ecNumber evidence="3">2.7.10.2</ecNumber>
    </recommendedName>
</protein>
<dbReference type="GO" id="GO:0005524">
    <property type="term" value="F:ATP binding"/>
    <property type="evidence" value="ECO:0007669"/>
    <property type="project" value="UniProtKB-KW"/>
</dbReference>
<dbReference type="PANTHER" id="PTHR32309">
    <property type="entry name" value="TYROSINE-PROTEIN KINASE"/>
    <property type="match status" value="1"/>
</dbReference>
<dbReference type="SUPFAM" id="SSF52540">
    <property type="entry name" value="P-loop containing nucleoside triphosphate hydrolases"/>
    <property type="match status" value="1"/>
</dbReference>
<evidence type="ECO:0000256" key="11">
    <source>
        <dbReference type="ARBA" id="ARBA00023169"/>
    </source>
</evidence>
<keyword evidence="8" id="KW-0067">ATP-binding</keyword>
<evidence type="ECO:0000256" key="5">
    <source>
        <dbReference type="ARBA" id="ARBA00022679"/>
    </source>
</evidence>
<dbReference type="InterPro" id="IPR005702">
    <property type="entry name" value="Wzc-like_C"/>
</dbReference>
<reference evidence="15 16" key="1">
    <citation type="submission" date="2019-07" db="EMBL/GenBank/DDBJ databases">
        <title>Whole genome shotgun sequence of Alkalibacterium kapii NBRC 103247.</title>
        <authorList>
            <person name="Hosoyama A."/>
            <person name="Uohara A."/>
            <person name="Ohji S."/>
            <person name="Ichikawa N."/>
        </authorList>
    </citation>
    <scope>NUCLEOTIDE SEQUENCE [LARGE SCALE GENOMIC DNA]</scope>
    <source>
        <strain evidence="15 16">NBRC 103247</strain>
    </source>
</reference>
<dbReference type="Pfam" id="PF13614">
    <property type="entry name" value="AAA_31"/>
    <property type="match status" value="1"/>
</dbReference>
<keyword evidence="16" id="KW-1185">Reference proteome</keyword>
<dbReference type="OrthoDB" id="9794577at2"/>
<accession>A0A511AUM0</accession>
<dbReference type="NCBIfam" id="TIGR01007">
    <property type="entry name" value="eps_fam"/>
    <property type="match status" value="1"/>
</dbReference>
<evidence type="ECO:0000256" key="6">
    <source>
        <dbReference type="ARBA" id="ARBA00022741"/>
    </source>
</evidence>
<keyword evidence="6" id="KW-0547">Nucleotide-binding</keyword>
<evidence type="ECO:0000256" key="10">
    <source>
        <dbReference type="ARBA" id="ARBA00023137"/>
    </source>
</evidence>
<keyword evidence="9" id="KW-0972">Capsule biogenesis/degradation</keyword>
<dbReference type="RefSeq" id="WP_146923776.1">
    <property type="nucleotide sequence ID" value="NZ_BJUY01000005.1"/>
</dbReference>
<feature type="domain" description="AAA" evidence="14">
    <location>
        <begin position="49"/>
        <end position="187"/>
    </location>
</feature>
<proteinExistence type="inferred from homology"/>
<keyword evidence="10" id="KW-0829">Tyrosine-protein kinase</keyword>
<dbReference type="EMBL" id="BJUY01000005">
    <property type="protein sequence ID" value="GEK91043.1"/>
    <property type="molecule type" value="Genomic_DNA"/>
</dbReference>
<evidence type="ECO:0000256" key="7">
    <source>
        <dbReference type="ARBA" id="ARBA00022777"/>
    </source>
</evidence>
<evidence type="ECO:0000259" key="14">
    <source>
        <dbReference type="Pfam" id="PF13614"/>
    </source>
</evidence>
<dbReference type="InterPro" id="IPR050445">
    <property type="entry name" value="Bact_polysacc_biosynth/exp"/>
</dbReference>
<evidence type="ECO:0000256" key="13">
    <source>
        <dbReference type="ARBA" id="ARBA00051245"/>
    </source>
</evidence>
<evidence type="ECO:0000256" key="8">
    <source>
        <dbReference type="ARBA" id="ARBA00022840"/>
    </source>
</evidence>
<sequence length="232" mass="25544">MLFKKKKEKTYSSPGLVTLNKPMSHISEQFRTIRTNIQFSMIDDTLKSIVVTSASSEAGKSTIASNLASTFASSEKSVLLVDADLRKPTIHKLFNTINTEGLTTLLTDKETTLKDVIVKTRSEGLYVLPSGAIPPNPAELLGSNRMQEVEKEILSAFDLVIFDMPPVLVVTDAQVMAARADGVLFVIPKGEAHKDSVLKAKDLLEKVQANVLGAVLNKVEEKDNYYYYYGTE</sequence>
<evidence type="ECO:0000256" key="9">
    <source>
        <dbReference type="ARBA" id="ARBA00022903"/>
    </source>
</evidence>
<dbReference type="InterPro" id="IPR025669">
    <property type="entry name" value="AAA_dom"/>
</dbReference>
<keyword evidence="5" id="KW-0808">Transferase</keyword>
<evidence type="ECO:0000256" key="4">
    <source>
        <dbReference type="ARBA" id="ARBA00019200"/>
    </source>
</evidence>
<dbReference type="Proteomes" id="UP000321662">
    <property type="component" value="Unassembled WGS sequence"/>
</dbReference>
<dbReference type="CDD" id="cd05387">
    <property type="entry name" value="BY-kinase"/>
    <property type="match status" value="1"/>
</dbReference>
<dbReference type="GO" id="GO:0045227">
    <property type="term" value="P:capsule polysaccharide biosynthetic process"/>
    <property type="evidence" value="ECO:0007669"/>
    <property type="project" value="UniProtKB-UniPathway"/>
</dbReference>
<comment type="pathway">
    <text evidence="1">Capsule biogenesis; capsule polysaccharide biosynthesis.</text>
</comment>
<evidence type="ECO:0000256" key="1">
    <source>
        <dbReference type="ARBA" id="ARBA00005132"/>
    </source>
</evidence>
<dbReference type="FunFam" id="3.40.50.300:FF:000527">
    <property type="entry name" value="Tyrosine-protein kinase etk"/>
    <property type="match status" value="1"/>
</dbReference>
<dbReference type="PANTHER" id="PTHR32309:SF13">
    <property type="entry name" value="FERRIC ENTEROBACTIN TRANSPORT PROTEIN FEPE"/>
    <property type="match status" value="1"/>
</dbReference>
<dbReference type="UniPathway" id="UPA00934"/>